<dbReference type="Proteomes" id="UP001054902">
    <property type="component" value="Unassembled WGS sequence"/>
</dbReference>
<feature type="compositionally biased region" description="Acidic residues" evidence="1">
    <location>
        <begin position="199"/>
        <end position="217"/>
    </location>
</feature>
<keyword evidence="3" id="KW-1185">Reference proteome</keyword>
<gene>
    <name evidence="2" type="ORF">CTEN210_07282</name>
</gene>
<reference evidence="2 3" key="1">
    <citation type="journal article" date="2021" name="Sci. Rep.">
        <title>The genome of the diatom Chaetoceros tenuissimus carries an ancient integrated fragment of an extant virus.</title>
        <authorList>
            <person name="Hongo Y."/>
            <person name="Kimura K."/>
            <person name="Takaki Y."/>
            <person name="Yoshida Y."/>
            <person name="Baba S."/>
            <person name="Kobayashi G."/>
            <person name="Nagasaki K."/>
            <person name="Hano T."/>
            <person name="Tomaru Y."/>
        </authorList>
    </citation>
    <scope>NUCLEOTIDE SEQUENCE [LARGE SCALE GENOMIC DNA]</scope>
    <source>
        <strain evidence="2 3">NIES-3715</strain>
    </source>
</reference>
<feature type="region of interest" description="Disordered" evidence="1">
    <location>
        <begin position="199"/>
        <end position="221"/>
    </location>
</feature>
<dbReference type="EMBL" id="BLLK01000040">
    <property type="protein sequence ID" value="GFH50806.1"/>
    <property type="molecule type" value="Genomic_DNA"/>
</dbReference>
<proteinExistence type="predicted"/>
<comment type="caution">
    <text evidence="2">The sequence shown here is derived from an EMBL/GenBank/DDBJ whole genome shotgun (WGS) entry which is preliminary data.</text>
</comment>
<dbReference type="AlphaFoldDB" id="A0AAD3H5A2"/>
<sequence>MFDAPAGLVEDKESGPFREICILPFPLDDALLQGETKELCLYEERFHKLFEKAINEHGGVVAMGLLAPPSGILQSMPLCEIESFQKMEGNTGFGTNYSILATIRSVGRGNLMSIDEEDENKEFLTGWCTEMSDDESQSDGKTASGRDIMKLGNELADKLEHVFSSIIILETRLEQQEEYVEIDEEVSEATLRRMLLEAELEDDDDEDDEDDDDDDDASFSGDGMRAAFEHALKQARASDYQGYRISMSQSDKDNNLRSVQELSALSWAYFSPELFEDNLSFRLRAIEVTDLIDRLKLALVMSMKHRSKLKEVLKSRDSNDDP</sequence>
<accession>A0AAD3H5A2</accession>
<evidence type="ECO:0000313" key="2">
    <source>
        <dbReference type="EMBL" id="GFH50806.1"/>
    </source>
</evidence>
<organism evidence="2 3">
    <name type="scientific">Chaetoceros tenuissimus</name>
    <dbReference type="NCBI Taxonomy" id="426638"/>
    <lineage>
        <taxon>Eukaryota</taxon>
        <taxon>Sar</taxon>
        <taxon>Stramenopiles</taxon>
        <taxon>Ochrophyta</taxon>
        <taxon>Bacillariophyta</taxon>
        <taxon>Coscinodiscophyceae</taxon>
        <taxon>Chaetocerotophycidae</taxon>
        <taxon>Chaetocerotales</taxon>
        <taxon>Chaetocerotaceae</taxon>
        <taxon>Chaetoceros</taxon>
    </lineage>
</organism>
<protein>
    <recommendedName>
        <fullName evidence="4">Lon N-terminal domain-containing protein</fullName>
    </recommendedName>
</protein>
<evidence type="ECO:0000313" key="3">
    <source>
        <dbReference type="Proteomes" id="UP001054902"/>
    </source>
</evidence>
<name>A0AAD3H5A2_9STRA</name>
<evidence type="ECO:0008006" key="4">
    <source>
        <dbReference type="Google" id="ProtNLM"/>
    </source>
</evidence>
<evidence type="ECO:0000256" key="1">
    <source>
        <dbReference type="SAM" id="MobiDB-lite"/>
    </source>
</evidence>